<accession>A0ABU4XF89</accession>
<name>A0ABU4XF89_9HYPH</name>
<reference evidence="1 2" key="1">
    <citation type="submission" date="2023-08" db="EMBL/GenBank/DDBJ databases">
        <title>Implementing the SeqCode for naming new Mesorhizobium species isolated from Vachellia karroo root nodules.</title>
        <authorList>
            <person name="Van Lill M."/>
        </authorList>
    </citation>
    <scope>NUCLEOTIDE SEQUENCE [LARGE SCALE GENOMIC DNA]</scope>
    <source>
        <strain evidence="1 2">VK23A</strain>
    </source>
</reference>
<dbReference type="Proteomes" id="UP001271780">
    <property type="component" value="Unassembled WGS sequence"/>
</dbReference>
<proteinExistence type="predicted"/>
<organism evidence="1 2">
    <name type="scientific">Mesorhizobium dulcispinae</name>
    <dbReference type="NCBI Taxonomy" id="3072316"/>
    <lineage>
        <taxon>Bacteria</taxon>
        <taxon>Pseudomonadati</taxon>
        <taxon>Pseudomonadota</taxon>
        <taxon>Alphaproteobacteria</taxon>
        <taxon>Hyphomicrobiales</taxon>
        <taxon>Phyllobacteriaceae</taxon>
        <taxon>Mesorhizobium</taxon>
    </lineage>
</organism>
<keyword evidence="2" id="KW-1185">Reference proteome</keyword>
<dbReference type="EMBL" id="JAVIIZ010000008">
    <property type="protein sequence ID" value="MDX8473441.1"/>
    <property type="molecule type" value="Genomic_DNA"/>
</dbReference>
<protein>
    <submittedName>
        <fullName evidence="1">Uncharacterized protein</fullName>
    </submittedName>
</protein>
<gene>
    <name evidence="1" type="ORF">RFM27_15285</name>
</gene>
<evidence type="ECO:0000313" key="1">
    <source>
        <dbReference type="EMBL" id="MDX8473441.1"/>
    </source>
</evidence>
<sequence>MPQAASPLSGAGESLLHLFGPSASIRQRQPRSCSPVLLGYSSKPYGSSEPFGQLLSSPMNNAHVVVIAHAPDLDRAAWQVPSTSNLLLATKKSPTGGSPAGAFCIRPSN</sequence>
<evidence type="ECO:0000313" key="2">
    <source>
        <dbReference type="Proteomes" id="UP001271780"/>
    </source>
</evidence>
<dbReference type="RefSeq" id="WP_320316726.1">
    <property type="nucleotide sequence ID" value="NZ_JAVIIX010000006.1"/>
</dbReference>
<comment type="caution">
    <text evidence="1">The sequence shown here is derived from an EMBL/GenBank/DDBJ whole genome shotgun (WGS) entry which is preliminary data.</text>
</comment>